<dbReference type="AlphaFoldDB" id="A0A1E3GMU0"/>
<feature type="transmembrane region" description="Helical" evidence="1">
    <location>
        <begin position="12"/>
        <end position="32"/>
    </location>
</feature>
<sequence length="34" mass="3969">MHKLEEWLMEHFIEFIIVMSLACIGLVAYGLLMS</sequence>
<gene>
    <name evidence="2" type="ORF">A9E74_02834</name>
</gene>
<accession>A0A1E3GMU0</accession>
<keyword evidence="1" id="KW-0472">Membrane</keyword>
<protein>
    <submittedName>
        <fullName evidence="2">Uncharacterized protein</fullName>
    </submittedName>
</protein>
<name>A0A1E3GMU0_9GAMM</name>
<comment type="caution">
    <text evidence="2">The sequence shown here is derived from an EMBL/GenBank/DDBJ whole genome shotgun (WGS) entry which is preliminary data.</text>
</comment>
<evidence type="ECO:0000256" key="1">
    <source>
        <dbReference type="SAM" id="Phobius"/>
    </source>
</evidence>
<organism evidence="2 3">
    <name type="scientific">Methylophaga muralis</name>
    <dbReference type="NCBI Taxonomy" id="291169"/>
    <lineage>
        <taxon>Bacteria</taxon>
        <taxon>Pseudomonadati</taxon>
        <taxon>Pseudomonadota</taxon>
        <taxon>Gammaproteobacteria</taxon>
        <taxon>Thiotrichales</taxon>
        <taxon>Piscirickettsiaceae</taxon>
        <taxon>Methylophaga</taxon>
    </lineage>
</organism>
<keyword evidence="1" id="KW-1133">Transmembrane helix</keyword>
<keyword evidence="3" id="KW-1185">Reference proteome</keyword>
<reference evidence="2 3" key="1">
    <citation type="submission" date="2016-07" db="EMBL/GenBank/DDBJ databases">
        <title>Draft Genome Sequence of Methylophaga muralis Bur 1.</title>
        <authorList>
            <person name="Vasilenko O.V."/>
            <person name="Doronina N.V."/>
            <person name="Shmareva M.N."/>
            <person name="Tarlachkov S.V."/>
            <person name="Mustakhimov I."/>
            <person name="Trotsenko Y.A."/>
        </authorList>
    </citation>
    <scope>NUCLEOTIDE SEQUENCE [LARGE SCALE GENOMIC DNA]</scope>
    <source>
        <strain evidence="2 3">Bur 1</strain>
    </source>
</reference>
<evidence type="ECO:0000313" key="2">
    <source>
        <dbReference type="EMBL" id="ODN65360.1"/>
    </source>
</evidence>
<proteinExistence type="predicted"/>
<dbReference type="Proteomes" id="UP000094379">
    <property type="component" value="Unassembled WGS sequence"/>
</dbReference>
<dbReference type="EMBL" id="MCRI01000118">
    <property type="protein sequence ID" value="ODN65360.1"/>
    <property type="molecule type" value="Genomic_DNA"/>
</dbReference>
<keyword evidence="1" id="KW-0812">Transmembrane</keyword>
<evidence type="ECO:0000313" key="3">
    <source>
        <dbReference type="Proteomes" id="UP000094379"/>
    </source>
</evidence>